<name>A0A066WRI4_TILAU</name>
<accession>A0A066WRI4</accession>
<dbReference type="Proteomes" id="UP000027361">
    <property type="component" value="Unassembled WGS sequence"/>
</dbReference>
<reference evidence="1 2" key="1">
    <citation type="submission" date="2014-05" db="EMBL/GenBank/DDBJ databases">
        <title>Draft genome sequence of a rare smut relative, Tilletiaria anomala UBC 951.</title>
        <authorList>
            <consortium name="DOE Joint Genome Institute"/>
            <person name="Toome M."/>
            <person name="Kuo A."/>
            <person name="Henrissat B."/>
            <person name="Lipzen A."/>
            <person name="Tritt A."/>
            <person name="Yoshinaga Y."/>
            <person name="Zane M."/>
            <person name="Barry K."/>
            <person name="Grigoriev I.V."/>
            <person name="Spatafora J.W."/>
            <person name="Aimea M.C."/>
        </authorList>
    </citation>
    <scope>NUCLEOTIDE SEQUENCE [LARGE SCALE GENOMIC DNA]</scope>
    <source>
        <strain evidence="1 2">UBC 951</strain>
    </source>
</reference>
<protein>
    <submittedName>
        <fullName evidence="1">Uncharacterized protein</fullName>
    </submittedName>
</protein>
<gene>
    <name evidence="1" type="ORF">K437DRAFT_253295</name>
</gene>
<evidence type="ECO:0000313" key="2">
    <source>
        <dbReference type="Proteomes" id="UP000027361"/>
    </source>
</evidence>
<dbReference type="RefSeq" id="XP_013246114.1">
    <property type="nucleotide sequence ID" value="XM_013390660.1"/>
</dbReference>
<organism evidence="1 2">
    <name type="scientific">Tilletiaria anomala (strain ATCC 24038 / CBS 436.72 / UBC 951)</name>
    <dbReference type="NCBI Taxonomy" id="1037660"/>
    <lineage>
        <taxon>Eukaryota</taxon>
        <taxon>Fungi</taxon>
        <taxon>Dikarya</taxon>
        <taxon>Basidiomycota</taxon>
        <taxon>Ustilaginomycotina</taxon>
        <taxon>Exobasidiomycetes</taxon>
        <taxon>Georgefischeriales</taxon>
        <taxon>Tilletiariaceae</taxon>
        <taxon>Tilletiaria</taxon>
    </lineage>
</organism>
<keyword evidence="2" id="KW-1185">Reference proteome</keyword>
<dbReference type="AlphaFoldDB" id="A0A066WRI4"/>
<sequence>MTSLALGLESAISLSTSLLMILMHTRLEWPVTRLARAARLRRLEVAALCRMPFPVASEATQVWSTKLWTGWRPRRESWRRRGF</sequence>
<dbReference type="EMBL" id="JMSN01000003">
    <property type="protein sequence ID" value="KDN53275.1"/>
    <property type="molecule type" value="Genomic_DNA"/>
</dbReference>
<dbReference type="InParanoid" id="A0A066WRI4"/>
<evidence type="ECO:0000313" key="1">
    <source>
        <dbReference type="EMBL" id="KDN53275.1"/>
    </source>
</evidence>
<proteinExistence type="predicted"/>
<dbReference type="HOGENOM" id="CLU_2544201_0_0_1"/>
<comment type="caution">
    <text evidence="1">The sequence shown here is derived from an EMBL/GenBank/DDBJ whole genome shotgun (WGS) entry which is preliminary data.</text>
</comment>
<dbReference type="GeneID" id="25263532"/>